<dbReference type="InterPro" id="IPR016174">
    <property type="entry name" value="Di-haem_cyt_TM"/>
</dbReference>
<reference evidence="15" key="1">
    <citation type="journal article" date="2014" name="Int. J. Syst. Evol. Microbiol.">
        <title>Complete genome of a new Firmicutes species belonging to the dominant human colonic microbiota ('Ruminococcus bicirculans') reveals two chromosomes and a selective capacity to utilize plant glucans.</title>
        <authorList>
            <consortium name="NISC Comparative Sequencing Program"/>
            <person name="Wegmann U."/>
            <person name="Louis P."/>
            <person name="Goesmann A."/>
            <person name="Henrissat B."/>
            <person name="Duncan S.H."/>
            <person name="Flint H.J."/>
        </authorList>
    </citation>
    <scope>NUCLEOTIDE SEQUENCE</scope>
    <source>
        <strain evidence="15">NBRC 107710</strain>
    </source>
</reference>
<dbReference type="EMBL" id="BSPG01000001">
    <property type="protein sequence ID" value="GLS42339.1"/>
    <property type="molecule type" value="Genomic_DNA"/>
</dbReference>
<keyword evidence="8" id="KW-0249">Electron transport</keyword>
<feature type="transmembrane region" description="Helical" evidence="13">
    <location>
        <begin position="159"/>
        <end position="178"/>
    </location>
</feature>
<name>A0A7W6AMQ9_9HYPH</name>
<dbReference type="InterPro" id="IPR011577">
    <property type="entry name" value="Cyt_b561_bac/Ni-Hgenase"/>
</dbReference>
<evidence type="ECO:0000256" key="5">
    <source>
        <dbReference type="ARBA" id="ARBA00022617"/>
    </source>
</evidence>
<evidence type="ECO:0000256" key="1">
    <source>
        <dbReference type="ARBA" id="ARBA00001970"/>
    </source>
</evidence>
<evidence type="ECO:0000256" key="7">
    <source>
        <dbReference type="ARBA" id="ARBA00022723"/>
    </source>
</evidence>
<gene>
    <name evidence="15" type="ORF">GCM10007884_03240</name>
    <name evidence="16" type="ORF">GGR33_001987</name>
</gene>
<reference evidence="15" key="4">
    <citation type="submission" date="2023-01" db="EMBL/GenBank/DDBJ databases">
        <title>Draft genome sequence of Methylobacterium brachythecii strain NBRC 107710.</title>
        <authorList>
            <person name="Sun Q."/>
            <person name="Mori K."/>
        </authorList>
    </citation>
    <scope>NUCLEOTIDE SEQUENCE</scope>
    <source>
        <strain evidence="15">NBRC 107710</strain>
    </source>
</reference>
<dbReference type="EMBL" id="JACIDN010000003">
    <property type="protein sequence ID" value="MBB3902492.1"/>
    <property type="molecule type" value="Genomic_DNA"/>
</dbReference>
<evidence type="ECO:0000256" key="11">
    <source>
        <dbReference type="ARBA" id="ARBA00023136"/>
    </source>
</evidence>
<sequence length="204" mass="22838">MSSSDHTLSITPELTPMIPRYSATAQVLHWLTSALVVAVLPLAWVAASLAREEPAKPVLFAFHKSVGLTILALVVIRILWRIVNPPPPEVTEPHGLALIAKASHWLLYAVFLIMPITGFLLSAYNGNATQFFYLFPIPGFEKNKELHEAFEKAHLVGQWAVYLLVGLHILATAWHVAIRRDYVLDRMLPRQNPDRLMKPQPRGG</sequence>
<comment type="subcellular location">
    <subcellularLocation>
        <location evidence="2">Cell membrane</location>
        <topology evidence="2">Multi-pass membrane protein</topology>
    </subcellularLocation>
</comment>
<dbReference type="GO" id="GO:0020037">
    <property type="term" value="F:heme binding"/>
    <property type="evidence" value="ECO:0007669"/>
    <property type="project" value="TreeGrafter"/>
</dbReference>
<keyword evidence="4" id="KW-1003">Cell membrane</keyword>
<feature type="transmembrane region" description="Helical" evidence="13">
    <location>
        <begin position="27"/>
        <end position="47"/>
    </location>
</feature>
<keyword evidence="9 13" id="KW-1133">Transmembrane helix</keyword>
<dbReference type="GO" id="GO:0009055">
    <property type="term" value="F:electron transfer activity"/>
    <property type="evidence" value="ECO:0007669"/>
    <property type="project" value="InterPro"/>
</dbReference>
<dbReference type="GO" id="GO:0005886">
    <property type="term" value="C:plasma membrane"/>
    <property type="evidence" value="ECO:0007669"/>
    <property type="project" value="UniProtKB-SubCell"/>
</dbReference>
<feature type="transmembrane region" description="Helical" evidence="13">
    <location>
        <begin position="59"/>
        <end position="80"/>
    </location>
</feature>
<evidence type="ECO:0000256" key="9">
    <source>
        <dbReference type="ARBA" id="ARBA00022989"/>
    </source>
</evidence>
<reference evidence="18" key="2">
    <citation type="journal article" date="2019" name="Int. J. Syst. Evol. Microbiol.">
        <title>The Global Catalogue of Microorganisms (GCM) 10K type strain sequencing project: providing services to taxonomists for standard genome sequencing and annotation.</title>
        <authorList>
            <consortium name="The Broad Institute Genomics Platform"/>
            <consortium name="The Broad Institute Genome Sequencing Center for Infectious Disease"/>
            <person name="Wu L."/>
            <person name="Ma J."/>
        </authorList>
    </citation>
    <scope>NUCLEOTIDE SEQUENCE [LARGE SCALE GENOMIC DNA]</scope>
    <source>
        <strain evidence="18">NBRC 107710</strain>
    </source>
</reference>
<keyword evidence="3" id="KW-0813">Transport</keyword>
<evidence type="ECO:0000256" key="8">
    <source>
        <dbReference type="ARBA" id="ARBA00022982"/>
    </source>
</evidence>
<dbReference type="Proteomes" id="UP001156881">
    <property type="component" value="Unassembled WGS sequence"/>
</dbReference>
<proteinExistence type="inferred from homology"/>
<keyword evidence="7" id="KW-0479">Metal-binding</keyword>
<dbReference type="InterPro" id="IPR052168">
    <property type="entry name" value="Cytochrome_b561_oxidase"/>
</dbReference>
<comment type="similarity">
    <text evidence="12">Belongs to the cytochrome b561 family.</text>
</comment>
<evidence type="ECO:0000256" key="13">
    <source>
        <dbReference type="SAM" id="Phobius"/>
    </source>
</evidence>
<evidence type="ECO:0000256" key="4">
    <source>
        <dbReference type="ARBA" id="ARBA00022475"/>
    </source>
</evidence>
<dbReference type="PANTHER" id="PTHR30529">
    <property type="entry name" value="CYTOCHROME B561"/>
    <property type="match status" value="1"/>
</dbReference>
<dbReference type="SUPFAM" id="SSF81342">
    <property type="entry name" value="Transmembrane di-heme cytochromes"/>
    <property type="match status" value="1"/>
</dbReference>
<dbReference type="Pfam" id="PF01292">
    <property type="entry name" value="Ni_hydr_CYTB"/>
    <property type="match status" value="1"/>
</dbReference>
<evidence type="ECO:0000256" key="6">
    <source>
        <dbReference type="ARBA" id="ARBA00022692"/>
    </source>
</evidence>
<evidence type="ECO:0000313" key="18">
    <source>
        <dbReference type="Proteomes" id="UP001156881"/>
    </source>
</evidence>
<evidence type="ECO:0000256" key="12">
    <source>
        <dbReference type="ARBA" id="ARBA00037975"/>
    </source>
</evidence>
<dbReference type="GO" id="GO:0046872">
    <property type="term" value="F:metal ion binding"/>
    <property type="evidence" value="ECO:0007669"/>
    <property type="project" value="UniProtKB-KW"/>
</dbReference>
<evidence type="ECO:0000256" key="3">
    <source>
        <dbReference type="ARBA" id="ARBA00022448"/>
    </source>
</evidence>
<evidence type="ECO:0000313" key="16">
    <source>
        <dbReference type="EMBL" id="MBB3902492.1"/>
    </source>
</evidence>
<keyword evidence="11 13" id="KW-0472">Membrane</keyword>
<keyword evidence="6 13" id="KW-0812">Transmembrane</keyword>
<dbReference type="RefSeq" id="WP_183504452.1">
    <property type="nucleotide sequence ID" value="NZ_BSPG01000001.1"/>
</dbReference>
<dbReference type="Proteomes" id="UP000517759">
    <property type="component" value="Unassembled WGS sequence"/>
</dbReference>
<dbReference type="PANTHER" id="PTHR30529:SF1">
    <property type="entry name" value="CYTOCHROME B561 HOMOLOG 2"/>
    <property type="match status" value="1"/>
</dbReference>
<feature type="transmembrane region" description="Helical" evidence="13">
    <location>
        <begin position="105"/>
        <end position="124"/>
    </location>
</feature>
<evidence type="ECO:0000259" key="14">
    <source>
        <dbReference type="Pfam" id="PF01292"/>
    </source>
</evidence>
<accession>A0A7W6AMQ9</accession>
<keyword evidence="5" id="KW-0349">Heme</keyword>
<evidence type="ECO:0000256" key="10">
    <source>
        <dbReference type="ARBA" id="ARBA00023004"/>
    </source>
</evidence>
<protein>
    <submittedName>
        <fullName evidence="15 16">Cytochrome b</fullName>
    </submittedName>
</protein>
<keyword evidence="10" id="KW-0408">Iron</keyword>
<dbReference type="Gene3D" id="1.20.950.20">
    <property type="entry name" value="Transmembrane di-heme cytochromes, Chain C"/>
    <property type="match status" value="1"/>
</dbReference>
<comment type="cofactor">
    <cofactor evidence="1">
        <name>heme b</name>
        <dbReference type="ChEBI" id="CHEBI:60344"/>
    </cofactor>
</comment>
<evidence type="ECO:0000256" key="2">
    <source>
        <dbReference type="ARBA" id="ARBA00004651"/>
    </source>
</evidence>
<organism evidence="16 17">
    <name type="scientific">Methylobacterium brachythecii</name>
    <dbReference type="NCBI Taxonomy" id="1176177"/>
    <lineage>
        <taxon>Bacteria</taxon>
        <taxon>Pseudomonadati</taxon>
        <taxon>Pseudomonadota</taxon>
        <taxon>Alphaproteobacteria</taxon>
        <taxon>Hyphomicrobiales</taxon>
        <taxon>Methylobacteriaceae</taxon>
        <taxon>Methylobacterium</taxon>
    </lineage>
</organism>
<keyword evidence="18" id="KW-1185">Reference proteome</keyword>
<reference evidence="16 17" key="3">
    <citation type="submission" date="2020-08" db="EMBL/GenBank/DDBJ databases">
        <title>Genomic Encyclopedia of Type Strains, Phase IV (KMG-IV): sequencing the most valuable type-strain genomes for metagenomic binning, comparative biology and taxonomic classification.</title>
        <authorList>
            <person name="Goeker M."/>
        </authorList>
    </citation>
    <scope>NUCLEOTIDE SEQUENCE [LARGE SCALE GENOMIC DNA]</scope>
    <source>
        <strain evidence="16 17">DSM 24105</strain>
    </source>
</reference>
<dbReference type="AlphaFoldDB" id="A0A7W6AMQ9"/>
<evidence type="ECO:0000313" key="17">
    <source>
        <dbReference type="Proteomes" id="UP000517759"/>
    </source>
</evidence>
<dbReference type="GO" id="GO:0022904">
    <property type="term" value="P:respiratory electron transport chain"/>
    <property type="evidence" value="ECO:0007669"/>
    <property type="project" value="InterPro"/>
</dbReference>
<feature type="domain" description="Cytochrome b561 bacterial/Ni-hydrogenase" evidence="14">
    <location>
        <begin position="20"/>
        <end position="189"/>
    </location>
</feature>
<evidence type="ECO:0000313" key="15">
    <source>
        <dbReference type="EMBL" id="GLS42339.1"/>
    </source>
</evidence>
<comment type="caution">
    <text evidence="16">The sequence shown here is derived from an EMBL/GenBank/DDBJ whole genome shotgun (WGS) entry which is preliminary data.</text>
</comment>